<accession>A0A0N9IHB1</accession>
<dbReference type="SUPFAM" id="SSF69318">
    <property type="entry name" value="Integrin alpha N-terminal domain"/>
    <property type="match status" value="1"/>
</dbReference>
<dbReference type="Proteomes" id="UP000063699">
    <property type="component" value="Chromosome"/>
</dbReference>
<feature type="compositionally biased region" description="Basic and acidic residues" evidence="1">
    <location>
        <begin position="127"/>
        <end position="137"/>
    </location>
</feature>
<feature type="region of interest" description="Disordered" evidence="1">
    <location>
        <begin position="1"/>
        <end position="22"/>
    </location>
</feature>
<dbReference type="KEGG" id="kphy:AOZ06_52495"/>
<feature type="region of interest" description="Disordered" evidence="1">
    <location>
        <begin position="194"/>
        <end position="220"/>
    </location>
</feature>
<evidence type="ECO:0000313" key="2">
    <source>
        <dbReference type="EMBL" id="ALG14356.1"/>
    </source>
</evidence>
<dbReference type="OrthoDB" id="3371160at2"/>
<sequence length="220" mass="22925">MYEDDSSQDHSNNSGHGDEMTVTVDGEQYEVEADYDLNKDGENDTAVITGDDGTKVAFTDVDNDGDADVAVEMDEKGNVTGAARYDEASGEWVPVDPKGNGSDGDGHESTGSTGSTAGHSSSAGGDIKVDVPGESSDKSAGPATVDMNQDGKNDTAVVKTDDGDTIGFTDKDGDGEADQMTVIESDGTVTISQHTGEDEWTEVEKGHVDSSGNYVPDNKR</sequence>
<keyword evidence="3" id="KW-1185">Reference proteome</keyword>
<reference evidence="2 3" key="1">
    <citation type="submission" date="2015-07" db="EMBL/GenBank/DDBJ databases">
        <title>Genome sequencing of Kibdelosporangium phytohabitans.</title>
        <authorList>
            <person name="Qin S."/>
            <person name="Xing K."/>
        </authorList>
    </citation>
    <scope>NUCLEOTIDE SEQUENCE [LARGE SCALE GENOMIC DNA]</scope>
    <source>
        <strain evidence="2 3">KLBMP1111</strain>
    </source>
</reference>
<evidence type="ECO:0000313" key="3">
    <source>
        <dbReference type="Proteomes" id="UP000063699"/>
    </source>
</evidence>
<protein>
    <submittedName>
        <fullName evidence="2">Uncharacterized protein</fullName>
    </submittedName>
</protein>
<dbReference type="EMBL" id="CP012752">
    <property type="protein sequence ID" value="ALG14356.1"/>
    <property type="molecule type" value="Genomic_DNA"/>
</dbReference>
<organism evidence="2 3">
    <name type="scientific">Kibdelosporangium phytohabitans</name>
    <dbReference type="NCBI Taxonomy" id="860235"/>
    <lineage>
        <taxon>Bacteria</taxon>
        <taxon>Bacillati</taxon>
        <taxon>Actinomycetota</taxon>
        <taxon>Actinomycetes</taxon>
        <taxon>Pseudonocardiales</taxon>
        <taxon>Pseudonocardiaceae</taxon>
        <taxon>Kibdelosporangium</taxon>
    </lineage>
</organism>
<dbReference type="AlphaFoldDB" id="A0A0N9IHB1"/>
<evidence type="ECO:0000256" key="1">
    <source>
        <dbReference type="SAM" id="MobiDB-lite"/>
    </source>
</evidence>
<dbReference type="RefSeq" id="WP_054296226.1">
    <property type="nucleotide sequence ID" value="NZ_CP012752.1"/>
</dbReference>
<proteinExistence type="predicted"/>
<feature type="region of interest" description="Disordered" evidence="1">
    <location>
        <begin position="75"/>
        <end position="177"/>
    </location>
</feature>
<name>A0A0N9IHB1_9PSEU</name>
<feature type="compositionally biased region" description="Low complexity" evidence="1">
    <location>
        <begin position="109"/>
        <end position="126"/>
    </location>
</feature>
<dbReference type="InterPro" id="IPR028994">
    <property type="entry name" value="Integrin_alpha_N"/>
</dbReference>
<gene>
    <name evidence="2" type="ORF">AOZ06_52495</name>
</gene>